<dbReference type="Gene3D" id="3.40.50.720">
    <property type="entry name" value="NAD(P)-binding Rossmann-like Domain"/>
    <property type="match status" value="1"/>
</dbReference>
<dbReference type="AlphaFoldDB" id="A0A6B3TQ49"/>
<dbReference type="Proteomes" id="UP000481621">
    <property type="component" value="Unassembled WGS sequence"/>
</dbReference>
<dbReference type="SUPFAM" id="SSF51735">
    <property type="entry name" value="NAD(P)-binding Rossmann-fold domains"/>
    <property type="match status" value="1"/>
</dbReference>
<organism evidence="3 4">
    <name type="scientific">Neobacillus thermocopriae</name>
    <dbReference type="NCBI Taxonomy" id="1215031"/>
    <lineage>
        <taxon>Bacteria</taxon>
        <taxon>Bacillati</taxon>
        <taxon>Bacillota</taxon>
        <taxon>Bacilli</taxon>
        <taxon>Bacillales</taxon>
        <taxon>Bacillaceae</taxon>
        <taxon>Neobacillus</taxon>
    </lineage>
</organism>
<dbReference type="Gene3D" id="3.30.360.10">
    <property type="entry name" value="Dihydrodipicolinate Reductase, domain 2"/>
    <property type="match status" value="1"/>
</dbReference>
<evidence type="ECO:0000313" key="3">
    <source>
        <dbReference type="EMBL" id="NEX77877.1"/>
    </source>
</evidence>
<dbReference type="PANTHER" id="PTHR43054">
    <property type="match status" value="1"/>
</dbReference>
<dbReference type="InterPro" id="IPR000683">
    <property type="entry name" value="Gfo/Idh/MocA-like_OxRdtase_N"/>
</dbReference>
<dbReference type="Pfam" id="PF22725">
    <property type="entry name" value="GFO_IDH_MocA_C3"/>
    <property type="match status" value="1"/>
</dbReference>
<dbReference type="EMBL" id="JAAIUV010000003">
    <property type="protein sequence ID" value="NEX77877.1"/>
    <property type="molecule type" value="Genomic_DNA"/>
</dbReference>
<dbReference type="SUPFAM" id="SSF55347">
    <property type="entry name" value="Glyceraldehyde-3-phosphate dehydrogenase-like, C-terminal domain"/>
    <property type="match status" value="1"/>
</dbReference>
<dbReference type="RefSeq" id="WP_163250424.1">
    <property type="nucleotide sequence ID" value="NZ_JAAIUV010000003.1"/>
</dbReference>
<gene>
    <name evidence="3" type="ORF">G4Z05_03105</name>
</gene>
<reference evidence="3" key="1">
    <citation type="submission" date="2020-02" db="EMBL/GenBank/DDBJ databases">
        <title>Bacillus sedimentmangrovi sp. nov., isolated from sediment of the mangrove ecosystem.</title>
        <authorList>
            <person name="Liu G."/>
        </authorList>
    </citation>
    <scope>NUCLEOTIDE SEQUENCE [LARGE SCALE GENOMIC DNA]</scope>
    <source>
        <strain evidence="3">SgZ-7</strain>
    </source>
</reference>
<accession>A0A6B3TQ49</accession>
<dbReference type="InterPro" id="IPR055170">
    <property type="entry name" value="GFO_IDH_MocA-like_dom"/>
</dbReference>
<feature type="domain" description="Gfo/Idh/MocA-like oxidoreductase N-terminal" evidence="1">
    <location>
        <begin position="2"/>
        <end position="117"/>
    </location>
</feature>
<evidence type="ECO:0000259" key="1">
    <source>
        <dbReference type="Pfam" id="PF01408"/>
    </source>
</evidence>
<proteinExistence type="predicted"/>
<dbReference type="Pfam" id="PF01408">
    <property type="entry name" value="GFO_IDH_MocA"/>
    <property type="match status" value="1"/>
</dbReference>
<dbReference type="GO" id="GO:0000166">
    <property type="term" value="F:nucleotide binding"/>
    <property type="evidence" value="ECO:0007669"/>
    <property type="project" value="InterPro"/>
</dbReference>
<evidence type="ECO:0000259" key="2">
    <source>
        <dbReference type="Pfam" id="PF22725"/>
    </source>
</evidence>
<name>A0A6B3TQ49_9BACI</name>
<keyword evidence="4" id="KW-1185">Reference proteome</keyword>
<dbReference type="InterPro" id="IPR036291">
    <property type="entry name" value="NAD(P)-bd_dom_sf"/>
</dbReference>
<comment type="caution">
    <text evidence="3">The sequence shown here is derived from an EMBL/GenBank/DDBJ whole genome shotgun (WGS) entry which is preliminary data.</text>
</comment>
<feature type="domain" description="GFO/IDH/MocA-like oxidoreductase" evidence="2">
    <location>
        <begin position="133"/>
        <end position="246"/>
    </location>
</feature>
<dbReference type="PANTHER" id="PTHR43054:SF1">
    <property type="entry name" value="SCYLLO-INOSITOL 2-DEHYDROGENASE (NADP(+)) IOLU"/>
    <property type="match status" value="1"/>
</dbReference>
<evidence type="ECO:0000313" key="4">
    <source>
        <dbReference type="Proteomes" id="UP000481621"/>
    </source>
</evidence>
<protein>
    <submittedName>
        <fullName evidence="3">Gfo/Idh/MocA family oxidoreductase</fullName>
    </submittedName>
</protein>
<sequence length="328" mass="37506">MKIATIGTGFIVDTFLSAVEKIDDVQCVAMYSRKRETAKPLAEKYHIHTIYTDLKELLKDPAIEFIYVASPNSLHYEHTRLALEHDKHVICEKPFTSTVEEMEKLMALAKEKQLMLFEAITTIHMPNYQLIREHLDKLGPIKLIQCNYSQYSSRYNALLAGETPNVFNPKFSGGALVDINIYNLHFVMNLFGTPDSIRYTANKHPNGIDTSGVLVLKYPDFIAECVGAKDTQSLNFAIIQGEKGYIHVKNGAHPCESIILHTEDTEVTLNNQTTTNRLYYELLAFNEMFKNRDFDRCYELLDYSHSVIRMLVEARKDAGIVFEADHKK</sequence>